<keyword evidence="2" id="KW-1185">Reference proteome</keyword>
<organism evidence="1 2">
    <name type="scientific">Polarella glacialis</name>
    <name type="common">Dinoflagellate</name>
    <dbReference type="NCBI Taxonomy" id="89957"/>
    <lineage>
        <taxon>Eukaryota</taxon>
        <taxon>Sar</taxon>
        <taxon>Alveolata</taxon>
        <taxon>Dinophyceae</taxon>
        <taxon>Suessiales</taxon>
        <taxon>Suessiaceae</taxon>
        <taxon>Polarella</taxon>
    </lineage>
</organism>
<protein>
    <submittedName>
        <fullName evidence="1">Uncharacterized protein</fullName>
    </submittedName>
</protein>
<gene>
    <name evidence="1" type="ORF">PGLA1383_LOCUS33199</name>
</gene>
<dbReference type="EMBL" id="CAJNNV010025643">
    <property type="protein sequence ID" value="CAE8615483.1"/>
    <property type="molecule type" value="Genomic_DNA"/>
</dbReference>
<evidence type="ECO:0000313" key="2">
    <source>
        <dbReference type="Proteomes" id="UP000654075"/>
    </source>
</evidence>
<accession>A0A813FMW1</accession>
<reference evidence="1" key="1">
    <citation type="submission" date="2021-02" db="EMBL/GenBank/DDBJ databases">
        <authorList>
            <person name="Dougan E. K."/>
            <person name="Rhodes N."/>
            <person name="Thang M."/>
            <person name="Chan C."/>
        </authorList>
    </citation>
    <scope>NUCLEOTIDE SEQUENCE</scope>
</reference>
<dbReference type="AlphaFoldDB" id="A0A813FMW1"/>
<dbReference type="Proteomes" id="UP000654075">
    <property type="component" value="Unassembled WGS sequence"/>
</dbReference>
<name>A0A813FMW1_POLGL</name>
<evidence type="ECO:0000313" key="1">
    <source>
        <dbReference type="EMBL" id="CAE8615483.1"/>
    </source>
</evidence>
<comment type="caution">
    <text evidence="1">The sequence shown here is derived from an EMBL/GenBank/DDBJ whole genome shotgun (WGS) entry which is preliminary data.</text>
</comment>
<proteinExistence type="predicted"/>
<sequence length="109" mass="12438">MAPNMLLVREPESPCEPVPSTKIAVPILNNNDNNNSNSIYCTSTCKSHFRLFNQHQRLYLAASCLRSHTRKPSSYFHSLIRTRTQCPPEQELLVGVDDNMTVVHCNYEC</sequence>